<comment type="caution">
    <text evidence="1">The sequence shown here is derived from an EMBL/GenBank/DDBJ whole genome shotgun (WGS) entry which is preliminary data.</text>
</comment>
<keyword evidence="2" id="KW-1185">Reference proteome</keyword>
<name>A0ACC2T1L0_9FUNG</name>
<gene>
    <name evidence="1" type="primary">POLA2_2</name>
    <name evidence="1" type="ORF">DSO57_1028307</name>
</gene>
<evidence type="ECO:0000313" key="2">
    <source>
        <dbReference type="Proteomes" id="UP001165960"/>
    </source>
</evidence>
<proteinExistence type="predicted"/>
<reference evidence="1" key="1">
    <citation type="submission" date="2022-04" db="EMBL/GenBank/DDBJ databases">
        <title>Genome of the entomopathogenic fungus Entomophthora muscae.</title>
        <authorList>
            <person name="Elya C."/>
            <person name="Lovett B.R."/>
            <person name="Lee E."/>
            <person name="Macias A.M."/>
            <person name="Hajek A.E."/>
            <person name="De Bivort B.L."/>
            <person name="Kasson M.T."/>
            <person name="De Fine Licht H.H."/>
            <person name="Stajich J.E."/>
        </authorList>
    </citation>
    <scope>NUCLEOTIDE SEQUENCE</scope>
    <source>
        <strain evidence="1">Berkeley</strain>
    </source>
</reference>
<accession>A0ACC2T1L0</accession>
<evidence type="ECO:0000313" key="1">
    <source>
        <dbReference type="EMBL" id="KAJ9068470.1"/>
    </source>
</evidence>
<dbReference type="Proteomes" id="UP001165960">
    <property type="component" value="Unassembled WGS sequence"/>
</dbReference>
<sequence length="587" mass="63783">MTFQVNDEIVRDFKIEGSQDDLVNQLAALAGQFSLRAKELAAKWQLYAISHKRAVIGNGGPSLEDLGEFQESLQNPAPSTPKKPASFASTPSRNNKRPPGSGKTFDLAKLEQELENTKLLPLTPKGTRIEVKIEKWENSGQVISTLHPSLPQSTQEPDSLADLSILTRYEENSRYMTLNLSDAAEILDSWIEERSIPLLKEFDFIKAEESIVMDDEEKPQEIQIQDPSQPHQALAVFVGRICCSVEDNANNHLTGGVMLEPARSVGSTAARVPLDLSGMPSYSIFPGQIVGVEGINPTGNELRVSKLIQGSLPVPGPNVLTVSTKMVVACGPFTKSSNLKFEPLAALLHAIDHPHTLILIGPFLSEDHPVIQSGKYPSPASIFSTIIIPQLTSFKARCPNTQVVLIPSTKDLSHPFITIPQPGFVASPELGLPAGLFHLPGNPARFTVNNVELACLSYDILVAMASTEVSSGDTRPRIPRLADHLLYSAHLFPLYPPADEFCSDFNLPLLNSLSLSHLPQILVTPSNLKAFAHVIGDENVVGINPGRLTYGEQGGSYAVINVFVDQLDSPTGGLWNPSQCRVDLINV</sequence>
<protein>
    <submittedName>
        <fullName evidence="1">DNA polymerase alpha subunit B</fullName>
    </submittedName>
</protein>
<dbReference type="EMBL" id="QTSX02003729">
    <property type="protein sequence ID" value="KAJ9068470.1"/>
    <property type="molecule type" value="Genomic_DNA"/>
</dbReference>
<organism evidence="1 2">
    <name type="scientific">Entomophthora muscae</name>
    <dbReference type="NCBI Taxonomy" id="34485"/>
    <lineage>
        <taxon>Eukaryota</taxon>
        <taxon>Fungi</taxon>
        <taxon>Fungi incertae sedis</taxon>
        <taxon>Zoopagomycota</taxon>
        <taxon>Entomophthoromycotina</taxon>
        <taxon>Entomophthoromycetes</taxon>
        <taxon>Entomophthorales</taxon>
        <taxon>Entomophthoraceae</taxon>
        <taxon>Entomophthora</taxon>
    </lineage>
</organism>